<reference evidence="2" key="1">
    <citation type="submission" date="2022-03" db="EMBL/GenBank/DDBJ databases">
        <authorList>
            <person name="Sayadi A."/>
        </authorList>
    </citation>
    <scope>NUCLEOTIDE SEQUENCE</scope>
</reference>
<evidence type="ECO:0000313" key="4">
    <source>
        <dbReference type="Proteomes" id="UP001152888"/>
    </source>
</evidence>
<proteinExistence type="predicted"/>
<feature type="compositionally biased region" description="Acidic residues" evidence="1">
    <location>
        <begin position="9"/>
        <end position="28"/>
    </location>
</feature>
<evidence type="ECO:0000313" key="2">
    <source>
        <dbReference type="EMBL" id="CAH2009788.1"/>
    </source>
</evidence>
<sequence length="85" mass="9402">MFHLGSAAEADDSDSDTANDSEACDTIDNENGKMPSFVLYTNNWQDIVQGQLPFNICNESPELNLDVSQILSPLDAYKLFVTDEL</sequence>
<dbReference type="OrthoDB" id="6619166at2759"/>
<feature type="region of interest" description="Disordered" evidence="1">
    <location>
        <begin position="1"/>
        <end position="31"/>
    </location>
</feature>
<evidence type="ECO:0000313" key="3">
    <source>
        <dbReference type="EMBL" id="CAH2015461.1"/>
    </source>
</evidence>
<name>A0A9P0M9F4_ACAOB</name>
<dbReference type="AlphaFoldDB" id="A0A9P0M9F4"/>
<evidence type="ECO:0000256" key="1">
    <source>
        <dbReference type="SAM" id="MobiDB-lite"/>
    </source>
</evidence>
<gene>
    <name evidence="2" type="ORF">ACAOBT_LOCUS31123</name>
    <name evidence="3" type="ORF">ACAOBT_LOCUS34769</name>
</gene>
<organism evidence="2 4">
    <name type="scientific">Acanthoscelides obtectus</name>
    <name type="common">Bean weevil</name>
    <name type="synonym">Bruchus obtectus</name>
    <dbReference type="NCBI Taxonomy" id="200917"/>
    <lineage>
        <taxon>Eukaryota</taxon>
        <taxon>Metazoa</taxon>
        <taxon>Ecdysozoa</taxon>
        <taxon>Arthropoda</taxon>
        <taxon>Hexapoda</taxon>
        <taxon>Insecta</taxon>
        <taxon>Pterygota</taxon>
        <taxon>Neoptera</taxon>
        <taxon>Endopterygota</taxon>
        <taxon>Coleoptera</taxon>
        <taxon>Polyphaga</taxon>
        <taxon>Cucujiformia</taxon>
        <taxon>Chrysomeloidea</taxon>
        <taxon>Chrysomelidae</taxon>
        <taxon>Bruchinae</taxon>
        <taxon>Bruchini</taxon>
        <taxon>Acanthoscelides</taxon>
    </lineage>
</organism>
<protein>
    <submittedName>
        <fullName evidence="2">Uncharacterized protein</fullName>
    </submittedName>
</protein>
<dbReference type="EMBL" id="CAKOFQ010008688">
    <property type="protein sequence ID" value="CAH2015461.1"/>
    <property type="molecule type" value="Genomic_DNA"/>
</dbReference>
<comment type="caution">
    <text evidence="2">The sequence shown here is derived from an EMBL/GenBank/DDBJ whole genome shotgun (WGS) entry which is preliminary data.</text>
</comment>
<accession>A0A9P0M9F4</accession>
<dbReference type="Proteomes" id="UP001152888">
    <property type="component" value="Unassembled WGS sequence"/>
</dbReference>
<dbReference type="EMBL" id="CAKOFQ010007919">
    <property type="protein sequence ID" value="CAH2009788.1"/>
    <property type="molecule type" value="Genomic_DNA"/>
</dbReference>
<keyword evidence="4" id="KW-1185">Reference proteome</keyword>